<evidence type="ECO:0000313" key="8">
    <source>
        <dbReference type="EMBL" id="MPC76204.1"/>
    </source>
</evidence>
<dbReference type="InterPro" id="IPR036397">
    <property type="entry name" value="RNaseH_sf"/>
</dbReference>
<evidence type="ECO:0000256" key="3">
    <source>
        <dbReference type="ARBA" id="ARBA00022722"/>
    </source>
</evidence>
<keyword evidence="3" id="KW-0540">Nuclease</keyword>
<dbReference type="PANTHER" id="PTHR12801">
    <property type="entry name" value="RNA EXONUCLEASE REXO1 / RECO3 FAMILY MEMBER-RELATED"/>
    <property type="match status" value="1"/>
</dbReference>
<keyword evidence="6" id="KW-0539">Nucleus</keyword>
<evidence type="ECO:0000256" key="2">
    <source>
        <dbReference type="ARBA" id="ARBA00006357"/>
    </source>
</evidence>
<evidence type="ECO:0000259" key="7">
    <source>
        <dbReference type="SMART" id="SM00479"/>
    </source>
</evidence>
<gene>
    <name evidence="8" type="primary">Rexo1_1</name>
    <name evidence="8" type="ORF">E2C01_070611</name>
</gene>
<dbReference type="AlphaFoldDB" id="A0A5B7I5W4"/>
<keyword evidence="5 8" id="KW-0269">Exonuclease</keyword>
<dbReference type="Proteomes" id="UP000324222">
    <property type="component" value="Unassembled WGS sequence"/>
</dbReference>
<dbReference type="SMART" id="SM00479">
    <property type="entry name" value="EXOIII"/>
    <property type="match status" value="1"/>
</dbReference>
<dbReference type="InterPro" id="IPR034922">
    <property type="entry name" value="REX1-like_exo"/>
</dbReference>
<dbReference type="OrthoDB" id="206335at2759"/>
<comment type="caution">
    <text evidence="8">The sequence shown here is derived from an EMBL/GenBank/DDBJ whole genome shotgun (WGS) entry which is preliminary data.</text>
</comment>
<evidence type="ECO:0000256" key="5">
    <source>
        <dbReference type="ARBA" id="ARBA00022839"/>
    </source>
</evidence>
<reference evidence="8 9" key="1">
    <citation type="submission" date="2019-05" db="EMBL/GenBank/DDBJ databases">
        <title>Another draft genome of Portunus trituberculatus and its Hox gene families provides insights of decapod evolution.</title>
        <authorList>
            <person name="Jeong J.-H."/>
            <person name="Song I."/>
            <person name="Kim S."/>
            <person name="Choi T."/>
            <person name="Kim D."/>
            <person name="Ryu S."/>
            <person name="Kim W."/>
        </authorList>
    </citation>
    <scope>NUCLEOTIDE SEQUENCE [LARGE SCALE GENOMIC DNA]</scope>
    <source>
        <tissue evidence="8">Muscle</tissue>
    </source>
</reference>
<dbReference type="Gene3D" id="3.30.420.10">
    <property type="entry name" value="Ribonuclease H-like superfamily/Ribonuclease H"/>
    <property type="match status" value="1"/>
</dbReference>
<comment type="subcellular location">
    <subcellularLocation>
        <location evidence="1">Nucleus</location>
    </subcellularLocation>
</comment>
<evidence type="ECO:0000256" key="1">
    <source>
        <dbReference type="ARBA" id="ARBA00004123"/>
    </source>
</evidence>
<dbReference type="GO" id="GO:0004527">
    <property type="term" value="F:exonuclease activity"/>
    <property type="evidence" value="ECO:0007669"/>
    <property type="project" value="UniProtKB-KW"/>
</dbReference>
<dbReference type="GO" id="GO:0005634">
    <property type="term" value="C:nucleus"/>
    <property type="evidence" value="ECO:0007669"/>
    <property type="project" value="UniProtKB-SubCell"/>
</dbReference>
<accession>A0A5B7I5W4</accession>
<dbReference type="InterPro" id="IPR013520">
    <property type="entry name" value="Ribonucl_H"/>
</dbReference>
<dbReference type="CDD" id="cd06145">
    <property type="entry name" value="REX1_like"/>
    <property type="match status" value="1"/>
</dbReference>
<evidence type="ECO:0000313" key="9">
    <source>
        <dbReference type="Proteomes" id="UP000324222"/>
    </source>
</evidence>
<organism evidence="8 9">
    <name type="scientific">Portunus trituberculatus</name>
    <name type="common">Swimming crab</name>
    <name type="synonym">Neptunus trituberculatus</name>
    <dbReference type="NCBI Taxonomy" id="210409"/>
    <lineage>
        <taxon>Eukaryota</taxon>
        <taxon>Metazoa</taxon>
        <taxon>Ecdysozoa</taxon>
        <taxon>Arthropoda</taxon>
        <taxon>Crustacea</taxon>
        <taxon>Multicrustacea</taxon>
        <taxon>Malacostraca</taxon>
        <taxon>Eumalacostraca</taxon>
        <taxon>Eucarida</taxon>
        <taxon>Decapoda</taxon>
        <taxon>Pleocyemata</taxon>
        <taxon>Brachyura</taxon>
        <taxon>Eubrachyura</taxon>
        <taxon>Portunoidea</taxon>
        <taxon>Portunidae</taxon>
        <taxon>Portuninae</taxon>
        <taxon>Portunus</taxon>
    </lineage>
</organism>
<protein>
    <submittedName>
        <fullName evidence="8">RNA exonuclease 1</fullName>
    </submittedName>
</protein>
<proteinExistence type="inferred from homology"/>
<evidence type="ECO:0000256" key="6">
    <source>
        <dbReference type="ARBA" id="ARBA00023242"/>
    </source>
</evidence>
<feature type="domain" description="Exonuclease" evidence="7">
    <location>
        <begin position="133"/>
        <end position="290"/>
    </location>
</feature>
<name>A0A5B7I5W4_PORTR</name>
<comment type="similarity">
    <text evidence="2">Belongs to the REXO1/REXO3 family.</text>
</comment>
<dbReference type="PANTHER" id="PTHR12801:SF115">
    <property type="entry name" value="FI18136P1-RELATED"/>
    <property type="match status" value="1"/>
</dbReference>
<dbReference type="SUPFAM" id="SSF53098">
    <property type="entry name" value="Ribonuclease H-like"/>
    <property type="match status" value="1"/>
</dbReference>
<dbReference type="GO" id="GO:0003676">
    <property type="term" value="F:nucleic acid binding"/>
    <property type="evidence" value="ECO:0007669"/>
    <property type="project" value="InterPro"/>
</dbReference>
<dbReference type="InterPro" id="IPR012337">
    <property type="entry name" value="RNaseH-like_sf"/>
</dbReference>
<evidence type="ECO:0000256" key="4">
    <source>
        <dbReference type="ARBA" id="ARBA00022801"/>
    </source>
</evidence>
<dbReference type="EMBL" id="VSRR010042844">
    <property type="protein sequence ID" value="MPC76204.1"/>
    <property type="molecule type" value="Genomic_DNA"/>
</dbReference>
<sequence length="291" mass="32924">MSELSQLYARLNRRTLSEAQLFHHGFPRPSNLPGKARVRVHPDTFWTAQPSLRKRICERCKKTYEVDSSGYPVVKEECRWHLWRAKNGIYGCCGRSTYGKTCKTSPLHVTSNIDPDNLKGFIDTSDSDVSSTSVFALDCEMVSTTRGMEIAAITVVDHQCKVVYETLVLPEGRIIDYNTIFSSLTSDKFRDVTTKLEDVHTKLMSLVGTHTILVGHGLHNDLLRLQLFHGRVVDTIYLYPHPKGLPAKNPLRFLKQRHLPHLLVNEGLKCREDAVATMMLARLKCGFTASP</sequence>
<keyword evidence="4" id="KW-0378">Hydrolase</keyword>
<dbReference type="InterPro" id="IPR047021">
    <property type="entry name" value="REXO1/3/4-like"/>
</dbReference>
<keyword evidence="9" id="KW-1185">Reference proteome</keyword>